<dbReference type="Proteomes" id="UP000604046">
    <property type="component" value="Unassembled WGS sequence"/>
</dbReference>
<feature type="non-terminal residue" evidence="1">
    <location>
        <position position="80"/>
    </location>
</feature>
<organism evidence="1 2">
    <name type="scientific">Symbiodinium natans</name>
    <dbReference type="NCBI Taxonomy" id="878477"/>
    <lineage>
        <taxon>Eukaryota</taxon>
        <taxon>Sar</taxon>
        <taxon>Alveolata</taxon>
        <taxon>Dinophyceae</taxon>
        <taxon>Suessiales</taxon>
        <taxon>Symbiodiniaceae</taxon>
        <taxon>Symbiodinium</taxon>
    </lineage>
</organism>
<accession>A0A812TR59</accession>
<feature type="non-terminal residue" evidence="1">
    <location>
        <position position="1"/>
    </location>
</feature>
<comment type="caution">
    <text evidence="1">The sequence shown here is derived from an EMBL/GenBank/DDBJ whole genome shotgun (WGS) entry which is preliminary data.</text>
</comment>
<keyword evidence="2" id="KW-1185">Reference proteome</keyword>
<evidence type="ECO:0000313" key="2">
    <source>
        <dbReference type="Proteomes" id="UP000604046"/>
    </source>
</evidence>
<sequence length="80" mass="8607">EQLLSDASAMEVGAAVAVLEHVAVARHQEPELFMLAARQAMRTLEPRGPAFWTTAVRLLGLCGRGGFEASSEVMEQLALL</sequence>
<dbReference type="EMBL" id="CAJNDS010002582">
    <property type="protein sequence ID" value="CAE7533989.1"/>
    <property type="molecule type" value="Genomic_DNA"/>
</dbReference>
<dbReference type="AlphaFoldDB" id="A0A812TR59"/>
<proteinExistence type="predicted"/>
<protein>
    <submittedName>
        <fullName evidence="1">Uncharacterized protein</fullName>
    </submittedName>
</protein>
<gene>
    <name evidence="1" type="ORF">SNAT2548_LOCUS29924</name>
</gene>
<evidence type="ECO:0000313" key="1">
    <source>
        <dbReference type="EMBL" id="CAE7533989.1"/>
    </source>
</evidence>
<reference evidence="1" key="1">
    <citation type="submission" date="2021-02" db="EMBL/GenBank/DDBJ databases">
        <authorList>
            <person name="Dougan E. K."/>
            <person name="Rhodes N."/>
            <person name="Thang M."/>
            <person name="Chan C."/>
        </authorList>
    </citation>
    <scope>NUCLEOTIDE SEQUENCE</scope>
</reference>
<name>A0A812TR59_9DINO</name>